<reference evidence="1 2" key="1">
    <citation type="submission" date="2015-05" db="EMBL/GenBank/DDBJ databases">
        <title>A genomic and transcriptomic approach to investigate the blue pigment phenotype in Pseudomonas fluorescens.</title>
        <authorList>
            <person name="Andreani N.A."/>
            <person name="Cardazzo B."/>
        </authorList>
    </citation>
    <scope>NUCLEOTIDE SEQUENCE [LARGE SCALE GENOMIC DNA]</scope>
    <source>
        <strain evidence="1 2">Ps_22</strain>
    </source>
</reference>
<dbReference type="AntiFam" id="ANF00215">
    <property type="entry name" value="Shadow ORF (opposite nolG)"/>
</dbReference>
<proteinExistence type="predicted"/>
<organism evidence="1 2">
    <name type="scientific">Pseudomonas fluorescens</name>
    <dbReference type="NCBI Taxonomy" id="294"/>
    <lineage>
        <taxon>Bacteria</taxon>
        <taxon>Pseudomonadati</taxon>
        <taxon>Pseudomonadota</taxon>
        <taxon>Gammaproteobacteria</taxon>
        <taxon>Pseudomonadales</taxon>
        <taxon>Pseudomonadaceae</taxon>
        <taxon>Pseudomonas</taxon>
    </lineage>
</organism>
<dbReference type="AlphaFoldDB" id="A0A109LHA3"/>
<comment type="caution">
    <text evidence="1">The sequence shown here is derived from an EMBL/GenBank/DDBJ whole genome shotgun (WGS) entry which is preliminary data.</text>
</comment>
<name>A0A109LHA3_PSEFL</name>
<accession>A0A109LHA3</accession>
<evidence type="ECO:0000313" key="1">
    <source>
        <dbReference type="EMBL" id="KWV87543.1"/>
    </source>
</evidence>
<evidence type="ECO:0000313" key="2">
    <source>
        <dbReference type="Proteomes" id="UP000061348"/>
    </source>
</evidence>
<sequence length="126" mass="13241">MNTAHSTSAVAMIGPVTSLMAFSVAGNGSRPSSILRSTFSTTTMASSTTIPMASTRPNNDRALSENPNRCITAKVPIKDTGTATNGMIEARQVCRNRITTSTTRISASNRVCTTASMEPRTKIVGS</sequence>
<dbReference type="EMBL" id="LCYA01000077">
    <property type="protein sequence ID" value="KWV87543.1"/>
    <property type="molecule type" value="Genomic_DNA"/>
</dbReference>
<gene>
    <name evidence="1" type="ORF">PFLmoz3_02826</name>
</gene>
<dbReference type="Proteomes" id="UP000061348">
    <property type="component" value="Unassembled WGS sequence"/>
</dbReference>
<protein>
    <submittedName>
        <fullName evidence="1">Uncharacterized protein</fullName>
    </submittedName>
</protein>